<accession>A0A9D4GUQ1</accession>
<feature type="compositionally biased region" description="Low complexity" evidence="1">
    <location>
        <begin position="48"/>
        <end position="59"/>
    </location>
</feature>
<feature type="region of interest" description="Disordered" evidence="1">
    <location>
        <begin position="87"/>
        <end position="111"/>
    </location>
</feature>
<keyword evidence="3" id="KW-1185">Reference proteome</keyword>
<reference evidence="2" key="1">
    <citation type="journal article" date="2019" name="bioRxiv">
        <title>The Genome of the Zebra Mussel, Dreissena polymorpha: A Resource for Invasive Species Research.</title>
        <authorList>
            <person name="McCartney M.A."/>
            <person name="Auch B."/>
            <person name="Kono T."/>
            <person name="Mallez S."/>
            <person name="Zhang Y."/>
            <person name="Obille A."/>
            <person name="Becker A."/>
            <person name="Abrahante J.E."/>
            <person name="Garbe J."/>
            <person name="Badalamenti J.P."/>
            <person name="Herman A."/>
            <person name="Mangelson H."/>
            <person name="Liachko I."/>
            <person name="Sullivan S."/>
            <person name="Sone E.D."/>
            <person name="Koren S."/>
            <person name="Silverstein K.A.T."/>
            <person name="Beckman K.B."/>
            <person name="Gohl D.M."/>
        </authorList>
    </citation>
    <scope>NUCLEOTIDE SEQUENCE</scope>
    <source>
        <strain evidence="2">Duluth1</strain>
        <tissue evidence="2">Whole animal</tissue>
    </source>
</reference>
<protein>
    <submittedName>
        <fullName evidence="2">Uncharacterized protein</fullName>
    </submittedName>
</protein>
<evidence type="ECO:0000313" key="3">
    <source>
        <dbReference type="Proteomes" id="UP000828390"/>
    </source>
</evidence>
<sequence>MNRSQFPGGCSRRASPNGKFSGGCGRGHHPTTVRQIAAVTGRRRRFRQQGPTGTRQQPGIGRCQKTEGQARVICAAVGCTYWAPPEDRGSGEGYPCRGGPDILDATKGSRT</sequence>
<name>A0A9D4GUQ1_DREPO</name>
<dbReference type="Proteomes" id="UP000828390">
    <property type="component" value="Unassembled WGS sequence"/>
</dbReference>
<feature type="region of interest" description="Disordered" evidence="1">
    <location>
        <begin position="1"/>
        <end position="64"/>
    </location>
</feature>
<reference evidence="2" key="2">
    <citation type="submission" date="2020-11" db="EMBL/GenBank/DDBJ databases">
        <authorList>
            <person name="McCartney M.A."/>
            <person name="Auch B."/>
            <person name="Kono T."/>
            <person name="Mallez S."/>
            <person name="Becker A."/>
            <person name="Gohl D.M."/>
            <person name="Silverstein K.A.T."/>
            <person name="Koren S."/>
            <person name="Bechman K.B."/>
            <person name="Herman A."/>
            <person name="Abrahante J.E."/>
            <person name="Garbe J."/>
        </authorList>
    </citation>
    <scope>NUCLEOTIDE SEQUENCE</scope>
    <source>
        <strain evidence="2">Duluth1</strain>
        <tissue evidence="2">Whole animal</tissue>
    </source>
</reference>
<evidence type="ECO:0000256" key="1">
    <source>
        <dbReference type="SAM" id="MobiDB-lite"/>
    </source>
</evidence>
<dbReference type="EMBL" id="JAIWYP010000005">
    <property type="protein sequence ID" value="KAH3820292.1"/>
    <property type="molecule type" value="Genomic_DNA"/>
</dbReference>
<comment type="caution">
    <text evidence="2">The sequence shown here is derived from an EMBL/GenBank/DDBJ whole genome shotgun (WGS) entry which is preliminary data.</text>
</comment>
<gene>
    <name evidence="2" type="ORF">DPMN_122038</name>
</gene>
<evidence type="ECO:0000313" key="2">
    <source>
        <dbReference type="EMBL" id="KAH3820292.1"/>
    </source>
</evidence>
<organism evidence="2 3">
    <name type="scientific">Dreissena polymorpha</name>
    <name type="common">Zebra mussel</name>
    <name type="synonym">Mytilus polymorpha</name>
    <dbReference type="NCBI Taxonomy" id="45954"/>
    <lineage>
        <taxon>Eukaryota</taxon>
        <taxon>Metazoa</taxon>
        <taxon>Spiralia</taxon>
        <taxon>Lophotrochozoa</taxon>
        <taxon>Mollusca</taxon>
        <taxon>Bivalvia</taxon>
        <taxon>Autobranchia</taxon>
        <taxon>Heteroconchia</taxon>
        <taxon>Euheterodonta</taxon>
        <taxon>Imparidentia</taxon>
        <taxon>Neoheterodontei</taxon>
        <taxon>Myida</taxon>
        <taxon>Dreissenoidea</taxon>
        <taxon>Dreissenidae</taxon>
        <taxon>Dreissena</taxon>
    </lineage>
</organism>
<dbReference type="AlphaFoldDB" id="A0A9D4GUQ1"/>
<proteinExistence type="predicted"/>